<evidence type="ECO:0000256" key="1">
    <source>
        <dbReference type="SAM" id="MobiDB-lite"/>
    </source>
</evidence>
<dbReference type="Proteomes" id="UP000799537">
    <property type="component" value="Unassembled WGS sequence"/>
</dbReference>
<dbReference type="AlphaFoldDB" id="A0A6A6CMI5"/>
<evidence type="ECO:0000313" key="3">
    <source>
        <dbReference type="Proteomes" id="UP000799537"/>
    </source>
</evidence>
<dbReference type="GeneID" id="54565813"/>
<protein>
    <submittedName>
        <fullName evidence="2">Uncharacterized protein</fullName>
    </submittedName>
</protein>
<name>A0A6A6CMI5_ZASCE</name>
<feature type="region of interest" description="Disordered" evidence="1">
    <location>
        <begin position="708"/>
        <end position="749"/>
    </location>
</feature>
<gene>
    <name evidence="2" type="ORF">M409DRAFT_53975</name>
</gene>
<evidence type="ECO:0000313" key="2">
    <source>
        <dbReference type="EMBL" id="KAF2167370.1"/>
    </source>
</evidence>
<dbReference type="RefSeq" id="XP_033668259.1">
    <property type="nucleotide sequence ID" value="XM_033812541.1"/>
</dbReference>
<keyword evidence="3" id="KW-1185">Reference proteome</keyword>
<accession>A0A6A6CMI5</accession>
<dbReference type="EMBL" id="ML993593">
    <property type="protein sequence ID" value="KAF2167370.1"/>
    <property type="molecule type" value="Genomic_DNA"/>
</dbReference>
<sequence length="913" mass="104602">MYLPGLRLSPCTTRTWHARCTRNWTRTLNRRNITNITTFRVHIAGTMLRDITGNPYAARQKVFGTHELVEQILIRLASPTAIVRLSHLNEHPYTLIHKSSGEQLKRKSFLAPAKDGGTKWIVDRDSQFPRVLSVPASHQVPPHVFNPHNPQPPPLVQYPTILNPALLKDKYYSTRKLFDRLELFTECVSFIPDLDMLLSNLEGIQHDGESYKWTIYKAMLSQPPAKHVWIDWDKSFDGRSWNYESGVERLHNENGITLEQLLRAYRYLAVQGLDIVDIRIPRAFFVGEQEWDWVEGKCMKPGPALYQAPIVEVKQQRTRQDQEELEGRVWSNEDLAARILSQVEPKLVLDLADAHRTFNNIARTLRQKNIRQAMFIEPESLDLSAPRLAICHAESAVEYYDSSTLTYTPPPASLEELYYKPHLREATLDGKMVTILDIQRLNESLFKRKTDLVGPEAFLVSGAHGSIIKFKRQIQATSLPQRRKRLPYDMTICHTPVKSVWVDWHTKTPLWQRDQSGIRLGGHILKASNDAVGVTYLDLVQDFISCRRHESQEVDVEKTTIYVPGVCFPTEGEVVLFRSGWYASTQKQFKDCFQRERSPIDPACVTPTSTAQAARPLSLFETQLSTVQTSMRRYESQQLQQQMHFPNPAGDRMATFGVDRFGLQATKISNPLFTTTPRSSPVSHMAGVTHNPLQESNIDEARGPLSFMDMYPAPVTETDSNVDLSEKGDSDGDSGQDFADPTDHDSADDLDDEMALVEDPTPFLDPDSPSRRNSAWMIDSAAYAARASVFREDRKKKKASHGGIILSQNTHQDIVRRFERRYRRNLAHVDLFATALRKEPPATKEIMRENMRQIKLKMDFRRKFKAADDEMKKRELEWIPLPEGTPRSYKEEEQEDAEMMSLLKEFAAGEEQQ</sequence>
<reference evidence="2" key="1">
    <citation type="journal article" date="2020" name="Stud. Mycol.">
        <title>101 Dothideomycetes genomes: a test case for predicting lifestyles and emergence of pathogens.</title>
        <authorList>
            <person name="Haridas S."/>
            <person name="Albert R."/>
            <person name="Binder M."/>
            <person name="Bloem J."/>
            <person name="Labutti K."/>
            <person name="Salamov A."/>
            <person name="Andreopoulos B."/>
            <person name="Baker S."/>
            <person name="Barry K."/>
            <person name="Bills G."/>
            <person name="Bluhm B."/>
            <person name="Cannon C."/>
            <person name="Castanera R."/>
            <person name="Culley D."/>
            <person name="Daum C."/>
            <person name="Ezra D."/>
            <person name="Gonzalez J."/>
            <person name="Henrissat B."/>
            <person name="Kuo A."/>
            <person name="Liang C."/>
            <person name="Lipzen A."/>
            <person name="Lutzoni F."/>
            <person name="Magnuson J."/>
            <person name="Mondo S."/>
            <person name="Nolan M."/>
            <person name="Ohm R."/>
            <person name="Pangilinan J."/>
            <person name="Park H.-J."/>
            <person name="Ramirez L."/>
            <person name="Alfaro M."/>
            <person name="Sun H."/>
            <person name="Tritt A."/>
            <person name="Yoshinaga Y."/>
            <person name="Zwiers L.-H."/>
            <person name="Turgeon B."/>
            <person name="Goodwin S."/>
            <person name="Spatafora J."/>
            <person name="Crous P."/>
            <person name="Grigoriev I."/>
        </authorList>
    </citation>
    <scope>NUCLEOTIDE SEQUENCE</scope>
    <source>
        <strain evidence="2">ATCC 36951</strain>
    </source>
</reference>
<proteinExistence type="predicted"/>
<organism evidence="2 3">
    <name type="scientific">Zasmidium cellare ATCC 36951</name>
    <dbReference type="NCBI Taxonomy" id="1080233"/>
    <lineage>
        <taxon>Eukaryota</taxon>
        <taxon>Fungi</taxon>
        <taxon>Dikarya</taxon>
        <taxon>Ascomycota</taxon>
        <taxon>Pezizomycotina</taxon>
        <taxon>Dothideomycetes</taxon>
        <taxon>Dothideomycetidae</taxon>
        <taxon>Mycosphaerellales</taxon>
        <taxon>Mycosphaerellaceae</taxon>
        <taxon>Zasmidium</taxon>
    </lineage>
</organism>